<evidence type="ECO:0000256" key="2">
    <source>
        <dbReference type="ARBA" id="ARBA00001947"/>
    </source>
</evidence>
<dbReference type="EC" id="5.1.3.4" evidence="4"/>
<dbReference type="InterPro" id="IPR001303">
    <property type="entry name" value="Aldolase_II/adducin_N"/>
</dbReference>
<accession>A0A2K1P540</accession>
<feature type="domain" description="Class II aldolase/adducin N-terminal" evidence="7">
    <location>
        <begin position="7"/>
        <end position="182"/>
    </location>
</feature>
<evidence type="ECO:0000256" key="1">
    <source>
        <dbReference type="ARBA" id="ARBA00001726"/>
    </source>
</evidence>
<sequence length="212" mass="23463">MYEDLKKELYKAHMNLEKYRLVAYTSGNVSVKVNNHVIIKPSGIPYDELKAEDMVVLDMEGNVVEGKLKPSVDSATHLYLYKNLPDVGSIIHTHSPYASAFALLSQPIPVYSTAHADVFGVQVPVSNYAPVGSEAIGKAVIEVVNQAKAVLLSKHGVIVMGKDIKEVIRKAIFLEEIAQTAYLAKTIGNPEPLDEKEAKRLYEFHHSNYGQK</sequence>
<protein>
    <recommendedName>
        <fullName evidence="4">L-ribulose-5-phosphate 4-epimerase</fullName>
        <ecNumber evidence="4">5.1.3.4</ecNumber>
    </recommendedName>
</protein>
<evidence type="ECO:0000256" key="6">
    <source>
        <dbReference type="ARBA" id="ARBA00022833"/>
    </source>
</evidence>
<reference evidence="8 9" key="1">
    <citation type="submission" date="2013-12" db="EMBL/GenBank/DDBJ databases">
        <title>Comparative genomics of Petrotoga isolates.</title>
        <authorList>
            <person name="Nesbo C.L."/>
            <person name="Charchuk R."/>
            <person name="Chow K."/>
        </authorList>
    </citation>
    <scope>NUCLEOTIDE SEQUENCE [LARGE SCALE GENOMIC DNA]</scope>
    <source>
        <strain evidence="8 9">DSM 13574</strain>
    </source>
</reference>
<dbReference type="Proteomes" id="UP000236434">
    <property type="component" value="Unassembled WGS sequence"/>
</dbReference>
<dbReference type="PANTHER" id="PTHR22789:SF8">
    <property type="entry name" value="L-RIBULOSE-5-PHOSPHATE 4-EPIMERASE SGBE"/>
    <property type="match status" value="1"/>
</dbReference>
<keyword evidence="8" id="KW-0413">Isomerase</keyword>
<gene>
    <name evidence="8" type="ORF">X929_00575</name>
</gene>
<keyword evidence="5" id="KW-0479">Metal-binding</keyword>
<dbReference type="EMBL" id="AZRL01000003">
    <property type="protein sequence ID" value="PNR97915.1"/>
    <property type="molecule type" value="Genomic_DNA"/>
</dbReference>
<evidence type="ECO:0000256" key="5">
    <source>
        <dbReference type="ARBA" id="ARBA00022723"/>
    </source>
</evidence>
<dbReference type="Gene3D" id="3.40.225.10">
    <property type="entry name" value="Class II aldolase/adducin N-terminal domain"/>
    <property type="match status" value="1"/>
</dbReference>
<dbReference type="NCBIfam" id="NF005123">
    <property type="entry name" value="PRK06557.1"/>
    <property type="match status" value="1"/>
</dbReference>
<dbReference type="Pfam" id="PF00596">
    <property type="entry name" value="Aldolase_II"/>
    <property type="match status" value="1"/>
</dbReference>
<name>A0A2K1P540_9BACT</name>
<dbReference type="InterPro" id="IPR036409">
    <property type="entry name" value="Aldolase_II/adducin_N_sf"/>
</dbReference>
<comment type="similarity">
    <text evidence="3">Belongs to the aldolase class II family. AraD/FucA subfamily.</text>
</comment>
<dbReference type="InterPro" id="IPR050197">
    <property type="entry name" value="Aldolase_class_II_sugar_metab"/>
</dbReference>
<organism evidence="8 9">
    <name type="scientific">Petrotoga olearia DSM 13574</name>
    <dbReference type="NCBI Taxonomy" id="1122955"/>
    <lineage>
        <taxon>Bacteria</taxon>
        <taxon>Thermotogati</taxon>
        <taxon>Thermotogota</taxon>
        <taxon>Thermotogae</taxon>
        <taxon>Petrotogales</taxon>
        <taxon>Petrotogaceae</taxon>
        <taxon>Petrotoga</taxon>
    </lineage>
</organism>
<dbReference type="SUPFAM" id="SSF53639">
    <property type="entry name" value="AraD/HMP-PK domain-like"/>
    <property type="match status" value="1"/>
</dbReference>
<evidence type="ECO:0000313" key="9">
    <source>
        <dbReference type="Proteomes" id="UP000236434"/>
    </source>
</evidence>
<comment type="cofactor">
    <cofactor evidence="2">
        <name>Zn(2+)</name>
        <dbReference type="ChEBI" id="CHEBI:29105"/>
    </cofactor>
</comment>
<dbReference type="OrthoDB" id="9786287at2"/>
<dbReference type="RefSeq" id="WP_103066129.1">
    <property type="nucleotide sequence ID" value="NZ_AZRL01000003.1"/>
</dbReference>
<comment type="catalytic activity">
    <reaction evidence="1">
        <text>L-ribulose 5-phosphate = D-xylulose 5-phosphate</text>
        <dbReference type="Rhea" id="RHEA:22368"/>
        <dbReference type="ChEBI" id="CHEBI:57737"/>
        <dbReference type="ChEBI" id="CHEBI:58226"/>
        <dbReference type="EC" id="5.1.3.4"/>
    </reaction>
</comment>
<dbReference type="SMART" id="SM01007">
    <property type="entry name" value="Aldolase_II"/>
    <property type="match status" value="1"/>
</dbReference>
<keyword evidence="6" id="KW-0862">Zinc</keyword>
<evidence type="ECO:0000259" key="7">
    <source>
        <dbReference type="SMART" id="SM01007"/>
    </source>
</evidence>
<evidence type="ECO:0000256" key="4">
    <source>
        <dbReference type="ARBA" id="ARBA00013186"/>
    </source>
</evidence>
<proteinExistence type="inferred from homology"/>
<dbReference type="GO" id="GO:0008742">
    <property type="term" value="F:L-ribulose-phosphate 4-epimerase activity"/>
    <property type="evidence" value="ECO:0007669"/>
    <property type="project" value="UniProtKB-EC"/>
</dbReference>
<dbReference type="GO" id="GO:0019323">
    <property type="term" value="P:pentose catabolic process"/>
    <property type="evidence" value="ECO:0007669"/>
    <property type="project" value="TreeGrafter"/>
</dbReference>
<dbReference type="AlphaFoldDB" id="A0A2K1P540"/>
<evidence type="ECO:0000313" key="8">
    <source>
        <dbReference type="EMBL" id="PNR97915.1"/>
    </source>
</evidence>
<dbReference type="GO" id="GO:0005829">
    <property type="term" value="C:cytosol"/>
    <property type="evidence" value="ECO:0007669"/>
    <property type="project" value="TreeGrafter"/>
</dbReference>
<dbReference type="GO" id="GO:0016832">
    <property type="term" value="F:aldehyde-lyase activity"/>
    <property type="evidence" value="ECO:0007669"/>
    <property type="project" value="TreeGrafter"/>
</dbReference>
<comment type="caution">
    <text evidence="8">The sequence shown here is derived from an EMBL/GenBank/DDBJ whole genome shotgun (WGS) entry which is preliminary data.</text>
</comment>
<evidence type="ECO:0000256" key="3">
    <source>
        <dbReference type="ARBA" id="ARBA00010037"/>
    </source>
</evidence>
<dbReference type="GO" id="GO:0046872">
    <property type="term" value="F:metal ion binding"/>
    <property type="evidence" value="ECO:0007669"/>
    <property type="project" value="UniProtKB-KW"/>
</dbReference>
<dbReference type="PANTHER" id="PTHR22789">
    <property type="entry name" value="FUCULOSE PHOSPHATE ALDOLASE"/>
    <property type="match status" value="1"/>
</dbReference>